<organism evidence="2 3">
    <name type="scientific">Thermothielavioides terrestris</name>
    <dbReference type="NCBI Taxonomy" id="2587410"/>
    <lineage>
        <taxon>Eukaryota</taxon>
        <taxon>Fungi</taxon>
        <taxon>Dikarya</taxon>
        <taxon>Ascomycota</taxon>
        <taxon>Pezizomycotina</taxon>
        <taxon>Sordariomycetes</taxon>
        <taxon>Sordariomycetidae</taxon>
        <taxon>Sordariales</taxon>
        <taxon>Chaetomiaceae</taxon>
        <taxon>Thermothielavioides</taxon>
    </lineage>
</organism>
<accession>A0A446BQ14</accession>
<dbReference type="Proteomes" id="UP000289323">
    <property type="component" value="Unassembled WGS sequence"/>
</dbReference>
<name>A0A446BQ14_9PEZI</name>
<evidence type="ECO:0000313" key="3">
    <source>
        <dbReference type="Proteomes" id="UP000289323"/>
    </source>
</evidence>
<protein>
    <submittedName>
        <fullName evidence="2">B63549ef-08f2-49bf-a364-2fa54dff182b</fullName>
    </submittedName>
</protein>
<sequence>MHKLGWKFTRRRGRFESKPPAQLAAQVTLANATKAAKYGEAIDTSRFQIPPWDRSVEVSWTRQPPATDTEDSAGEAAFEGNLIRLASHRLQVEGNSPTPTTRSTQEGHVTGRVDQTAQSKKRIANAKSVYFQLPNAVRFKITKYIVQSYSHHDHDRPIRMNKRSFLRPCWPVDEPRPGQSSPTDSFESLESVLGSLHNYMSVCSAMRADVLATLFLTRRFHVVYALGVTETLQPAATRYMDMYGPLMSSITLEVDFTKLGGSWQPEAANLNALIGLANVKTLVDRFVTSQLTRPASNPLRDLRLLVRRYYGLRPDAPPPPRHSTPPATNSAPSRRRRRQPPASSRQELQSDPESTAYTPTTHLAHTLSPLKSLRPVVTGLTITGATAAFTADLLSTFTTRHSQTDKHNPTASTTSTSQLLAASPARHLQYGAGGAGCELARQDYVTYRTPAREYPLLAGQRAVEPAMTGMMNQSSQGVNIWGSSP</sequence>
<evidence type="ECO:0000256" key="1">
    <source>
        <dbReference type="SAM" id="MobiDB-lite"/>
    </source>
</evidence>
<feature type="compositionally biased region" description="Polar residues" evidence="1">
    <location>
        <begin position="347"/>
        <end position="361"/>
    </location>
</feature>
<proteinExistence type="predicted"/>
<gene>
    <name evidence="2" type="ORF">TT172_LOCUS7001</name>
</gene>
<dbReference type="EMBL" id="OUUZ01000013">
    <property type="protein sequence ID" value="SPQ24582.1"/>
    <property type="molecule type" value="Genomic_DNA"/>
</dbReference>
<reference evidence="2 3" key="1">
    <citation type="submission" date="2018-04" db="EMBL/GenBank/DDBJ databases">
        <authorList>
            <person name="Huttner S."/>
            <person name="Dainat J."/>
        </authorList>
    </citation>
    <scope>NUCLEOTIDE SEQUENCE [LARGE SCALE GENOMIC DNA]</scope>
</reference>
<feature type="region of interest" description="Disordered" evidence="1">
    <location>
        <begin position="313"/>
        <end position="361"/>
    </location>
</feature>
<feature type="region of interest" description="Disordered" evidence="1">
    <location>
        <begin position="93"/>
        <end position="118"/>
    </location>
</feature>
<evidence type="ECO:0000313" key="2">
    <source>
        <dbReference type="EMBL" id="SPQ24582.1"/>
    </source>
</evidence>
<dbReference type="AlphaFoldDB" id="A0A446BQ14"/>